<protein>
    <submittedName>
        <fullName evidence="4 5">TNF receptor-associated factor 5-like</fullName>
    </submittedName>
</protein>
<dbReference type="PANTHER" id="PTHR10131:SF94">
    <property type="entry name" value="TNF RECEPTOR-ASSOCIATED FACTOR 4"/>
    <property type="match status" value="1"/>
</dbReference>
<dbReference type="Pfam" id="PF21355">
    <property type="entry name" value="TRAF-mep_MATH"/>
    <property type="match status" value="1"/>
</dbReference>
<sequence>MIGLISTVRQKATDKLLNLIGNVKLVEKTPLSLCCHVCKKILIRPVQWNCGHRSCESCFRSGIYCEEDNETVLFCFTDNQALKEILNLSCYCLYENDGCHWNGFCHELEEHLKTCSFVETLECPYKVISCKVIGSKKTISNHQIQELVYHSALLSVFFKFEGESLMMLKSKFSDLKEYEYLFSYKYDNGFNVDKLSSEIVTLNKKRNSLKKFQSFVDDIDRIEQQIKYLVSFFNKNSFTENLHDAENRVARAEIENELIKTRLNDIRYKILLINSVTNDGSYLWKIDNFSKKLEDALAGRTIELFSPPLMTDPSGYRFCAIVMLAGDLRFNKYSQNFISVYISILPSPFDEVLTFPFPYKIDISLVSVIKGKQNHTQRLKPDENIAFQKPYQPMNQPVGFCKFCSHDNLYSGGYIKDDAIFIKFNVMK</sequence>
<dbReference type="GeneID" id="136084674"/>
<evidence type="ECO:0000313" key="5">
    <source>
        <dbReference type="RefSeq" id="XP_065661219.1"/>
    </source>
</evidence>
<dbReference type="SUPFAM" id="SSF49599">
    <property type="entry name" value="TRAF domain-like"/>
    <property type="match status" value="2"/>
</dbReference>
<dbReference type="PANTHER" id="PTHR10131">
    <property type="entry name" value="TNF RECEPTOR ASSOCIATED FACTOR"/>
    <property type="match status" value="1"/>
</dbReference>
<evidence type="ECO:0000313" key="6">
    <source>
        <dbReference type="RefSeq" id="XP_065661220.1"/>
    </source>
</evidence>
<evidence type="ECO:0000313" key="3">
    <source>
        <dbReference type="Proteomes" id="UP001652625"/>
    </source>
</evidence>
<accession>A0ABM4CHL3</accession>
<dbReference type="InterPro" id="IPR013083">
    <property type="entry name" value="Znf_RING/FYVE/PHD"/>
</dbReference>
<dbReference type="InterPro" id="IPR002083">
    <property type="entry name" value="MATH/TRAF_dom"/>
</dbReference>
<dbReference type="Proteomes" id="UP001652625">
    <property type="component" value="Chromosome 09"/>
</dbReference>
<keyword evidence="1" id="KW-0175">Coiled coil</keyword>
<feature type="coiled-coil region" evidence="1">
    <location>
        <begin position="235"/>
        <end position="262"/>
    </location>
</feature>
<dbReference type="RefSeq" id="XP_065661219.1">
    <property type="nucleotide sequence ID" value="XM_065805147.1"/>
</dbReference>
<evidence type="ECO:0000313" key="4">
    <source>
        <dbReference type="RefSeq" id="XP_065661218.1"/>
    </source>
</evidence>
<dbReference type="InterPro" id="IPR008974">
    <property type="entry name" value="TRAF-like"/>
</dbReference>
<dbReference type="RefSeq" id="XP_065661218.1">
    <property type="nucleotide sequence ID" value="XM_065805146.1"/>
</dbReference>
<dbReference type="Gene3D" id="3.30.40.10">
    <property type="entry name" value="Zinc/RING finger domain, C3HC4 (zinc finger)"/>
    <property type="match status" value="1"/>
</dbReference>
<dbReference type="RefSeq" id="XP_065661220.1">
    <property type="nucleotide sequence ID" value="XM_065805148.1"/>
</dbReference>
<dbReference type="PIRSF" id="PIRSF015614">
    <property type="entry name" value="TRAF"/>
    <property type="match status" value="1"/>
</dbReference>
<gene>
    <name evidence="4 5 6" type="primary">LOC136084674</name>
</gene>
<keyword evidence="3" id="KW-1185">Reference proteome</keyword>
<evidence type="ECO:0000256" key="1">
    <source>
        <dbReference type="SAM" id="Coils"/>
    </source>
</evidence>
<reference evidence="4 5" key="1">
    <citation type="submission" date="2025-05" db="UniProtKB">
        <authorList>
            <consortium name="RefSeq"/>
        </authorList>
    </citation>
    <scope>IDENTIFICATION</scope>
</reference>
<organism evidence="3 6">
    <name type="scientific">Hydra vulgaris</name>
    <name type="common">Hydra</name>
    <name type="synonym">Hydra attenuata</name>
    <dbReference type="NCBI Taxonomy" id="6087"/>
    <lineage>
        <taxon>Eukaryota</taxon>
        <taxon>Metazoa</taxon>
        <taxon>Cnidaria</taxon>
        <taxon>Hydrozoa</taxon>
        <taxon>Hydroidolina</taxon>
        <taxon>Anthoathecata</taxon>
        <taxon>Aplanulata</taxon>
        <taxon>Hydridae</taxon>
        <taxon>Hydra</taxon>
    </lineage>
</organism>
<dbReference type="PROSITE" id="PS50144">
    <property type="entry name" value="MATH"/>
    <property type="match status" value="1"/>
</dbReference>
<feature type="domain" description="MATH" evidence="2">
    <location>
        <begin position="279"/>
        <end position="426"/>
    </location>
</feature>
<evidence type="ECO:0000259" key="2">
    <source>
        <dbReference type="PROSITE" id="PS50144"/>
    </source>
</evidence>
<name>A0ABM4CHL3_HYDVU</name>
<dbReference type="InterPro" id="IPR012227">
    <property type="entry name" value="TNF_rcpt-assoc_TRAF_met"/>
</dbReference>
<proteinExistence type="predicted"/>
<dbReference type="Gene3D" id="2.60.210.10">
    <property type="entry name" value="Apoptosis, Tumor Necrosis Factor Receptor Associated Protein 2, Chain A"/>
    <property type="match status" value="1"/>
</dbReference>
<dbReference type="SUPFAM" id="SSF57850">
    <property type="entry name" value="RING/U-box"/>
    <property type="match status" value="1"/>
</dbReference>
<dbReference type="InterPro" id="IPR049342">
    <property type="entry name" value="TRAF1-6_MATH_dom"/>
</dbReference>